<feature type="region of interest" description="Disordered" evidence="1">
    <location>
        <begin position="1"/>
        <end position="32"/>
    </location>
</feature>
<comment type="caution">
    <text evidence="2">The sequence shown here is derived from an EMBL/GenBank/DDBJ whole genome shotgun (WGS) entry which is preliminary data.</text>
</comment>
<evidence type="ECO:0000256" key="1">
    <source>
        <dbReference type="SAM" id="MobiDB-lite"/>
    </source>
</evidence>
<gene>
    <name evidence="2" type="ORF">B0H17DRAFT_1144763</name>
</gene>
<dbReference type="Proteomes" id="UP001221757">
    <property type="component" value="Unassembled WGS sequence"/>
</dbReference>
<evidence type="ECO:0000313" key="2">
    <source>
        <dbReference type="EMBL" id="KAJ7661162.1"/>
    </source>
</evidence>
<keyword evidence="3" id="KW-1185">Reference proteome</keyword>
<evidence type="ECO:0000313" key="3">
    <source>
        <dbReference type="Proteomes" id="UP001221757"/>
    </source>
</evidence>
<organism evidence="2 3">
    <name type="scientific">Mycena rosella</name>
    <name type="common">Pink bonnet</name>
    <name type="synonym">Agaricus rosellus</name>
    <dbReference type="NCBI Taxonomy" id="1033263"/>
    <lineage>
        <taxon>Eukaryota</taxon>
        <taxon>Fungi</taxon>
        <taxon>Dikarya</taxon>
        <taxon>Basidiomycota</taxon>
        <taxon>Agaricomycotina</taxon>
        <taxon>Agaricomycetes</taxon>
        <taxon>Agaricomycetidae</taxon>
        <taxon>Agaricales</taxon>
        <taxon>Marasmiineae</taxon>
        <taxon>Mycenaceae</taxon>
        <taxon>Mycena</taxon>
    </lineage>
</organism>
<dbReference type="AlphaFoldDB" id="A0AAD7G5D1"/>
<protein>
    <submittedName>
        <fullName evidence="2">Uncharacterized protein</fullName>
    </submittedName>
</protein>
<name>A0AAD7G5D1_MYCRO</name>
<sequence length="345" mass="37727">MAGTVLAPQSDPDNWSSRWRGDDRSGVKGDSLPNKYGIRGVAHLATRVFTQWKPDSGVRFRAGRGLSGGDILEGGGPGTMRSLTSVRKSNDLCWKEQATVPMFQAKPKWRQNVPRCVGGLGPGVHREGDEQATMPVLQNGHPRLGNRVILQAQPPELPIVWQWTRHAAGAGVFSAHRRILAGLGGGQKIVKELVCEKSECGFQPCCASSSPLCRWCYARAYAEHIQPSHRAVTQPITPKFKNSKTGHNKGEALLFGGCQTNRHSAKQEEGTVCMQGLTHQGLSYTSSRHPLKMTEARINVYTPDSETSPFSEGRLAGRERHRLAPNLVIAEDRHALWLVSGTSTS</sequence>
<dbReference type="EMBL" id="JARKIE010000252">
    <property type="protein sequence ID" value="KAJ7661162.1"/>
    <property type="molecule type" value="Genomic_DNA"/>
</dbReference>
<proteinExistence type="predicted"/>
<reference evidence="2" key="1">
    <citation type="submission" date="2023-03" db="EMBL/GenBank/DDBJ databases">
        <title>Massive genome expansion in bonnet fungi (Mycena s.s.) driven by repeated elements and novel gene families across ecological guilds.</title>
        <authorList>
            <consortium name="Lawrence Berkeley National Laboratory"/>
            <person name="Harder C.B."/>
            <person name="Miyauchi S."/>
            <person name="Viragh M."/>
            <person name="Kuo A."/>
            <person name="Thoen E."/>
            <person name="Andreopoulos B."/>
            <person name="Lu D."/>
            <person name="Skrede I."/>
            <person name="Drula E."/>
            <person name="Henrissat B."/>
            <person name="Morin E."/>
            <person name="Kohler A."/>
            <person name="Barry K."/>
            <person name="LaButti K."/>
            <person name="Morin E."/>
            <person name="Salamov A."/>
            <person name="Lipzen A."/>
            <person name="Mereny Z."/>
            <person name="Hegedus B."/>
            <person name="Baldrian P."/>
            <person name="Stursova M."/>
            <person name="Weitz H."/>
            <person name="Taylor A."/>
            <person name="Grigoriev I.V."/>
            <person name="Nagy L.G."/>
            <person name="Martin F."/>
            <person name="Kauserud H."/>
        </authorList>
    </citation>
    <scope>NUCLEOTIDE SEQUENCE</scope>
    <source>
        <strain evidence="2">CBHHK067</strain>
    </source>
</reference>
<accession>A0AAD7G5D1</accession>